<dbReference type="GO" id="GO:0003677">
    <property type="term" value="F:DNA binding"/>
    <property type="evidence" value="ECO:0007669"/>
    <property type="project" value="UniProtKB-UniRule"/>
</dbReference>
<dbReference type="SUPFAM" id="SSF46689">
    <property type="entry name" value="Homeodomain-like"/>
    <property type="match status" value="1"/>
</dbReference>
<keyword evidence="1 2" id="KW-0238">DNA-binding</keyword>
<dbReference type="RefSeq" id="WP_139114842.1">
    <property type="nucleotide sequence ID" value="NZ_CP023449.1"/>
</dbReference>
<dbReference type="Gene3D" id="1.10.357.10">
    <property type="entry name" value="Tetracycline Repressor, domain 2"/>
    <property type="match status" value="1"/>
</dbReference>
<dbReference type="PRINTS" id="PR00455">
    <property type="entry name" value="HTHTETR"/>
</dbReference>
<gene>
    <name evidence="4" type="ORF">COO09_24975</name>
</gene>
<dbReference type="InterPro" id="IPR009057">
    <property type="entry name" value="Homeodomain-like_sf"/>
</dbReference>
<sequence>MILAIATSSFLAKGYFATTMSSIATEIGGSKATLWTYFSSKGDLFSAVIDSLNIEYRAHIATLLERLDDPERTLHKFCISFLEII</sequence>
<evidence type="ECO:0000259" key="3">
    <source>
        <dbReference type="PROSITE" id="PS50977"/>
    </source>
</evidence>
<dbReference type="InterPro" id="IPR001647">
    <property type="entry name" value="HTH_TetR"/>
</dbReference>
<evidence type="ECO:0000313" key="5">
    <source>
        <dbReference type="Proteomes" id="UP000218934"/>
    </source>
</evidence>
<comment type="caution">
    <text evidence="4">The sequence shown here is derived from an EMBL/GenBank/DDBJ whole genome shotgun (WGS) entry which is preliminary data.</text>
</comment>
<name>A0A2A4FN64_9SPHN</name>
<feature type="DNA-binding region" description="H-T-H motif" evidence="2">
    <location>
        <begin position="19"/>
        <end position="38"/>
    </location>
</feature>
<dbReference type="EMBL" id="NWUF01000071">
    <property type="protein sequence ID" value="PCE39549.1"/>
    <property type="molecule type" value="Genomic_DNA"/>
</dbReference>
<dbReference type="AlphaFoldDB" id="A0A2A4FN64"/>
<evidence type="ECO:0000256" key="1">
    <source>
        <dbReference type="ARBA" id="ARBA00023125"/>
    </source>
</evidence>
<reference evidence="4 5" key="1">
    <citation type="submission" date="2017-09" db="EMBL/GenBank/DDBJ databases">
        <title>The Catabolism of 3,6-Dichlorosalicylic acid is Initiated by the Cytochrome P450 Monooxygenase DsmABC in Rhizorhabdus dicambivorans Ndbn-20.</title>
        <authorList>
            <person name="Na L."/>
        </authorList>
    </citation>
    <scope>NUCLEOTIDE SEQUENCE [LARGE SCALE GENOMIC DNA]</scope>
    <source>
        <strain evidence="4 5">Ndbn-20m</strain>
    </source>
</reference>
<feature type="domain" description="HTH tetR-type" evidence="3">
    <location>
        <begin position="1"/>
        <end position="56"/>
    </location>
</feature>
<dbReference type="Proteomes" id="UP000218934">
    <property type="component" value="Unassembled WGS sequence"/>
</dbReference>
<protein>
    <recommendedName>
        <fullName evidence="3">HTH tetR-type domain-containing protein</fullName>
    </recommendedName>
</protein>
<proteinExistence type="predicted"/>
<dbReference type="PROSITE" id="PS50977">
    <property type="entry name" value="HTH_TETR_2"/>
    <property type="match status" value="1"/>
</dbReference>
<evidence type="ECO:0000313" key="4">
    <source>
        <dbReference type="EMBL" id="PCE39549.1"/>
    </source>
</evidence>
<keyword evidence="5" id="KW-1185">Reference proteome</keyword>
<dbReference type="OrthoDB" id="9816431at2"/>
<evidence type="ECO:0000256" key="2">
    <source>
        <dbReference type="PROSITE-ProRule" id="PRU00335"/>
    </source>
</evidence>
<accession>A0A2A4FN64</accession>
<dbReference type="Pfam" id="PF00440">
    <property type="entry name" value="TetR_N"/>
    <property type="match status" value="1"/>
</dbReference>
<organism evidence="4 5">
    <name type="scientific">Rhizorhabdus dicambivorans</name>
    <dbReference type="NCBI Taxonomy" id="1850238"/>
    <lineage>
        <taxon>Bacteria</taxon>
        <taxon>Pseudomonadati</taxon>
        <taxon>Pseudomonadota</taxon>
        <taxon>Alphaproteobacteria</taxon>
        <taxon>Sphingomonadales</taxon>
        <taxon>Sphingomonadaceae</taxon>
        <taxon>Rhizorhabdus</taxon>
    </lineage>
</organism>